<reference evidence="1" key="1">
    <citation type="journal article" date="2013" name="Lancet">
        <title>First case of E anophelis outbreak in an intensive-care unit.</title>
        <authorList>
            <person name="Teo J."/>
            <person name="Tan S.Y."/>
            <person name="Tay M."/>
            <person name="Ding Y."/>
            <person name="Kjelleberg S."/>
            <person name="Givskov M."/>
            <person name="Lin R.T."/>
            <person name="Yang L."/>
        </authorList>
    </citation>
    <scope>NUCLEOTIDE SEQUENCE [LARGE SCALE GENOMIC DNA]</scope>
    <source>
        <strain evidence="1">NUHP1</strain>
    </source>
</reference>
<dbReference type="AlphaFoldDB" id="A0A077ED42"/>
<gene>
    <name evidence="1" type="ORF">BD94_1681</name>
</gene>
<reference evidence="1" key="2">
    <citation type="journal article" date="2015" name="Genome Biol. Evol.">
        <title>Complete Genome Sequence and Transcriptomic Analysis of the Novel Pathogen Elizabethkingia anophelis in Response to Oxidative Stress.</title>
        <authorList>
            <person name="Li Y."/>
            <person name="Liu Y."/>
            <person name="Chew S.C."/>
            <person name="Tay M."/>
            <person name="Salido M.M."/>
            <person name="Teo J."/>
            <person name="Lauro F.M."/>
            <person name="Givskov M."/>
            <person name="Yang L."/>
        </authorList>
    </citation>
    <scope>NUCLEOTIDE SEQUENCE</scope>
    <source>
        <strain evidence="1">NUHP1</strain>
    </source>
</reference>
<dbReference type="Proteomes" id="UP000028933">
    <property type="component" value="Chromosome"/>
</dbReference>
<dbReference type="HOGENOM" id="CLU_3343155_0_0_10"/>
<protein>
    <submittedName>
        <fullName evidence="1">Uncharacterized protein</fullName>
    </submittedName>
</protein>
<accession>A0A077ED42</accession>
<evidence type="ECO:0000313" key="1">
    <source>
        <dbReference type="EMBL" id="AIL45456.1"/>
    </source>
</evidence>
<name>A0A077ED42_9FLAO</name>
<dbReference type="EMBL" id="CP007547">
    <property type="protein sequence ID" value="AIL45456.1"/>
    <property type="molecule type" value="Genomic_DNA"/>
</dbReference>
<dbReference type="KEGG" id="eao:BD94_1681"/>
<organism evidence="1 2">
    <name type="scientific">Elizabethkingia anophelis NUHP1</name>
    <dbReference type="NCBI Taxonomy" id="1338011"/>
    <lineage>
        <taxon>Bacteria</taxon>
        <taxon>Pseudomonadati</taxon>
        <taxon>Bacteroidota</taxon>
        <taxon>Flavobacteriia</taxon>
        <taxon>Flavobacteriales</taxon>
        <taxon>Weeksellaceae</taxon>
        <taxon>Elizabethkingia</taxon>
    </lineage>
</organism>
<sequence length="37" mass="4601">MFYKIPEKKMLQNQIQKITNEKYNFNLPYFTKCILTE</sequence>
<evidence type="ECO:0000313" key="2">
    <source>
        <dbReference type="Proteomes" id="UP000028933"/>
    </source>
</evidence>
<proteinExistence type="predicted"/>